<evidence type="ECO:0000313" key="5">
    <source>
        <dbReference type="EMBL" id="GAA1219779.1"/>
    </source>
</evidence>
<keyword evidence="3" id="KW-1133">Transmembrane helix</keyword>
<dbReference type="Pfam" id="PF01551">
    <property type="entry name" value="Peptidase_M23"/>
    <property type="match status" value="1"/>
</dbReference>
<keyword evidence="3" id="KW-0472">Membrane</keyword>
<dbReference type="Gene3D" id="2.70.70.10">
    <property type="entry name" value="Glucose Permease (Domain IIA)"/>
    <property type="match status" value="1"/>
</dbReference>
<dbReference type="CDD" id="cd12797">
    <property type="entry name" value="M23_peptidase"/>
    <property type="match status" value="1"/>
</dbReference>
<evidence type="ECO:0000256" key="1">
    <source>
        <dbReference type="ARBA" id="ARBA00022729"/>
    </source>
</evidence>
<dbReference type="InterPro" id="IPR050570">
    <property type="entry name" value="Cell_wall_metabolism_enzyme"/>
</dbReference>
<protein>
    <recommendedName>
        <fullName evidence="4">M23ase beta-sheet core domain-containing protein</fullName>
    </recommendedName>
</protein>
<evidence type="ECO:0000256" key="3">
    <source>
        <dbReference type="SAM" id="Phobius"/>
    </source>
</evidence>
<organism evidence="5 6">
    <name type="scientific">Rhodoglobus aureus</name>
    <dbReference type="NCBI Taxonomy" id="191497"/>
    <lineage>
        <taxon>Bacteria</taxon>
        <taxon>Bacillati</taxon>
        <taxon>Actinomycetota</taxon>
        <taxon>Actinomycetes</taxon>
        <taxon>Micrococcales</taxon>
        <taxon>Microbacteriaceae</taxon>
        <taxon>Rhodoglobus</taxon>
    </lineage>
</organism>
<dbReference type="PANTHER" id="PTHR21666:SF289">
    <property type="entry name" value="L-ALA--D-GLU ENDOPEPTIDASE"/>
    <property type="match status" value="1"/>
</dbReference>
<dbReference type="InterPro" id="IPR016047">
    <property type="entry name" value="M23ase_b-sheet_dom"/>
</dbReference>
<keyword evidence="6" id="KW-1185">Reference proteome</keyword>
<keyword evidence="2" id="KW-0175">Coiled coil</keyword>
<feature type="domain" description="M23ase beta-sheet core" evidence="4">
    <location>
        <begin position="333"/>
        <end position="428"/>
    </location>
</feature>
<dbReference type="Proteomes" id="UP001500943">
    <property type="component" value="Unassembled WGS sequence"/>
</dbReference>
<feature type="transmembrane region" description="Helical" evidence="3">
    <location>
        <begin position="20"/>
        <end position="39"/>
    </location>
</feature>
<gene>
    <name evidence="5" type="ORF">GCM10009655_19090</name>
</gene>
<feature type="coiled-coil region" evidence="2">
    <location>
        <begin position="71"/>
        <end position="140"/>
    </location>
</feature>
<reference evidence="5 6" key="1">
    <citation type="journal article" date="2019" name="Int. J. Syst. Evol. Microbiol.">
        <title>The Global Catalogue of Microorganisms (GCM) 10K type strain sequencing project: providing services to taxonomists for standard genome sequencing and annotation.</title>
        <authorList>
            <consortium name="The Broad Institute Genomics Platform"/>
            <consortium name="The Broad Institute Genome Sequencing Center for Infectious Disease"/>
            <person name="Wu L."/>
            <person name="Ma J."/>
        </authorList>
    </citation>
    <scope>NUCLEOTIDE SEQUENCE [LARGE SCALE GENOMIC DNA]</scope>
    <source>
        <strain evidence="5 6">JCM 12762</strain>
    </source>
</reference>
<name>A0ABN1VQF9_9MICO</name>
<dbReference type="SUPFAM" id="SSF51261">
    <property type="entry name" value="Duplicated hybrid motif"/>
    <property type="match status" value="1"/>
</dbReference>
<keyword evidence="3" id="KW-0812">Transmembrane</keyword>
<evidence type="ECO:0000256" key="2">
    <source>
        <dbReference type="SAM" id="Coils"/>
    </source>
</evidence>
<evidence type="ECO:0000259" key="4">
    <source>
        <dbReference type="Pfam" id="PF01551"/>
    </source>
</evidence>
<accession>A0ABN1VQF9</accession>
<feature type="coiled-coil region" evidence="2">
    <location>
        <begin position="184"/>
        <end position="250"/>
    </location>
</feature>
<dbReference type="RefSeq" id="WP_343925328.1">
    <property type="nucleotide sequence ID" value="NZ_BAAAKW010000032.1"/>
</dbReference>
<proteinExistence type="predicted"/>
<comment type="caution">
    <text evidence="5">The sequence shown here is derived from an EMBL/GenBank/DDBJ whole genome shotgun (WGS) entry which is preliminary data.</text>
</comment>
<dbReference type="EMBL" id="BAAAKW010000032">
    <property type="protein sequence ID" value="GAA1219779.1"/>
    <property type="molecule type" value="Genomic_DNA"/>
</dbReference>
<dbReference type="PANTHER" id="PTHR21666">
    <property type="entry name" value="PEPTIDASE-RELATED"/>
    <property type="match status" value="1"/>
</dbReference>
<keyword evidence="1" id="KW-0732">Signal</keyword>
<sequence>MNVTQARRGTAAKLTLRSLIFRVVGFTAVLSLVVGGTLYSGSGQAVAATDYPTWSDVAEARNNEAATEAVVSRIRAALVQLESQAVAAQKDSEEKGNLWQEADTNFQAKSAQTETLQEQADSASIEADEAEKRIGELAARLVRAGGGDVTTNLLTNSQDADALLYNLGMSSKISQQTSALFDRAVQARNTAQSLSDAAEVARAELEVLKVAAEKAFAEAQAAAQAAEVAVAEQQERKIEFDAQLAALTAERQTTEADYLAGVRVREAARAAAAAKVAAEARAAQIAAEKAAAEAAAQNPGSSTPAGPSSSGWTRPAGGYITSTYGYSSQYGSRFHKGVDLGANCGTNIYAATSGTVVYAAYGWNGGYGNYIILEHANGLRTAYGHILAGGIRVSYGQSVAAGTNIAKVGNTGNSSGCHLHFEVRPGGWNTTDPVSFMANQGVRLG</sequence>
<dbReference type="InterPro" id="IPR011055">
    <property type="entry name" value="Dup_hybrid_motif"/>
</dbReference>
<evidence type="ECO:0000313" key="6">
    <source>
        <dbReference type="Proteomes" id="UP001500943"/>
    </source>
</evidence>